<dbReference type="Proteomes" id="UP000237105">
    <property type="component" value="Unassembled WGS sequence"/>
</dbReference>
<keyword evidence="1" id="KW-0540">Nuclease</keyword>
<dbReference type="GO" id="GO:0004527">
    <property type="term" value="F:exonuclease activity"/>
    <property type="evidence" value="ECO:0007669"/>
    <property type="project" value="UniProtKB-KW"/>
</dbReference>
<dbReference type="PANTHER" id="PTHR35218:SF11">
    <property type="entry name" value="ENDONUCLEASE_EXONUCLEASE_PHOSPHATASE DOMAIN-CONTAINING PROTEIN"/>
    <property type="match status" value="1"/>
</dbReference>
<keyword evidence="1" id="KW-0255">Endonuclease</keyword>
<evidence type="ECO:0000313" key="1">
    <source>
        <dbReference type="EMBL" id="PON67345.1"/>
    </source>
</evidence>
<dbReference type="SUPFAM" id="SSF56219">
    <property type="entry name" value="DNase I-like"/>
    <property type="match status" value="1"/>
</dbReference>
<gene>
    <name evidence="1" type="ORF">PanWU01x14_103260</name>
</gene>
<dbReference type="GO" id="GO:0004519">
    <property type="term" value="F:endonuclease activity"/>
    <property type="evidence" value="ECO:0007669"/>
    <property type="project" value="UniProtKB-KW"/>
</dbReference>
<keyword evidence="1" id="KW-0269">Exonuclease</keyword>
<accession>A0A2P5D298</accession>
<dbReference type="AlphaFoldDB" id="A0A2P5D298"/>
<organism evidence="1 2">
    <name type="scientific">Parasponia andersonii</name>
    <name type="common">Sponia andersonii</name>
    <dbReference type="NCBI Taxonomy" id="3476"/>
    <lineage>
        <taxon>Eukaryota</taxon>
        <taxon>Viridiplantae</taxon>
        <taxon>Streptophyta</taxon>
        <taxon>Embryophyta</taxon>
        <taxon>Tracheophyta</taxon>
        <taxon>Spermatophyta</taxon>
        <taxon>Magnoliopsida</taxon>
        <taxon>eudicotyledons</taxon>
        <taxon>Gunneridae</taxon>
        <taxon>Pentapetalae</taxon>
        <taxon>rosids</taxon>
        <taxon>fabids</taxon>
        <taxon>Rosales</taxon>
        <taxon>Cannabaceae</taxon>
        <taxon>Parasponia</taxon>
    </lineage>
</organism>
<keyword evidence="1" id="KW-0378">Hydrolase</keyword>
<evidence type="ECO:0000313" key="2">
    <source>
        <dbReference type="Proteomes" id="UP000237105"/>
    </source>
</evidence>
<dbReference type="InterPro" id="IPR036691">
    <property type="entry name" value="Endo/exonu/phosph_ase_sf"/>
</dbReference>
<dbReference type="EMBL" id="JXTB01000072">
    <property type="protein sequence ID" value="PON67345.1"/>
    <property type="molecule type" value="Genomic_DNA"/>
</dbReference>
<dbReference type="Gene3D" id="3.60.10.10">
    <property type="entry name" value="Endonuclease/exonuclease/phosphatase"/>
    <property type="match status" value="1"/>
</dbReference>
<comment type="caution">
    <text evidence="1">The sequence shown here is derived from an EMBL/GenBank/DDBJ whole genome shotgun (WGS) entry which is preliminary data.</text>
</comment>
<dbReference type="PANTHER" id="PTHR35218">
    <property type="entry name" value="RNASE H DOMAIN-CONTAINING PROTEIN"/>
    <property type="match status" value="1"/>
</dbReference>
<reference evidence="2" key="1">
    <citation type="submission" date="2016-06" db="EMBL/GenBank/DDBJ databases">
        <title>Parallel loss of symbiosis genes in relatives of nitrogen-fixing non-legume Parasponia.</title>
        <authorList>
            <person name="Van Velzen R."/>
            <person name="Holmer R."/>
            <person name="Bu F."/>
            <person name="Rutten L."/>
            <person name="Van Zeijl A."/>
            <person name="Liu W."/>
            <person name="Santuari L."/>
            <person name="Cao Q."/>
            <person name="Sharma T."/>
            <person name="Shen D."/>
            <person name="Roswanjaya Y."/>
            <person name="Wardhani T."/>
            <person name="Kalhor M.S."/>
            <person name="Jansen J."/>
            <person name="Van den Hoogen J."/>
            <person name="Gungor B."/>
            <person name="Hartog M."/>
            <person name="Hontelez J."/>
            <person name="Verver J."/>
            <person name="Yang W.-C."/>
            <person name="Schijlen E."/>
            <person name="Repin R."/>
            <person name="Schilthuizen M."/>
            <person name="Schranz E."/>
            <person name="Heidstra R."/>
            <person name="Miyata K."/>
            <person name="Fedorova E."/>
            <person name="Kohlen W."/>
            <person name="Bisseling T."/>
            <person name="Smit S."/>
            <person name="Geurts R."/>
        </authorList>
    </citation>
    <scope>NUCLEOTIDE SEQUENCE [LARGE SCALE GENOMIC DNA]</scope>
    <source>
        <strain evidence="2">cv. WU1-14</strain>
    </source>
</reference>
<sequence length="249" mass="28711">MGGWSKATSAHIAKVAPNLVFFSETKLAGGLAIRVKFSAGFSHSFVVNSKDRSRGLMLLWNDDWQITINSFSKGHIDSSIQSMDDNCYSNPKPYLCHFSWDLLRRLKYLNLLPWLCGGDFNKILCMSGKSGGNDRAALAMNNFRNTLLFCSLSHLGSQGPDNQDDLSDWDFKFEPYWLREDRCRAVVDKAWNKDALENKLEDLLSNEEHYWRERSHTEWLKSGDRNIGHFHQKATNRMKKNSIKRIKEN</sequence>
<protein>
    <submittedName>
        <fullName evidence="1">Endonuclease/exonuclease/phosphatase</fullName>
    </submittedName>
</protein>
<keyword evidence="2" id="KW-1185">Reference proteome</keyword>
<proteinExistence type="predicted"/>
<dbReference type="OrthoDB" id="1001388at2759"/>
<name>A0A2P5D298_PARAD</name>